<dbReference type="InterPro" id="IPR036551">
    <property type="entry name" value="Flavin_trans-like"/>
</dbReference>
<keyword evidence="3" id="KW-1185">Reference proteome</keyword>
<reference evidence="3" key="1">
    <citation type="submission" date="2017-01" db="EMBL/GenBank/DDBJ databases">
        <authorList>
            <person name="Varghese N."/>
            <person name="Submissions S."/>
        </authorList>
    </citation>
    <scope>NUCLEOTIDE SEQUENCE [LARGE SCALE GENOMIC DNA]</scope>
    <source>
        <strain evidence="3">DSM 45196</strain>
    </source>
</reference>
<dbReference type="RefSeq" id="WP_009708755.1">
    <property type="nucleotide sequence ID" value="NZ_CP048103.1"/>
</dbReference>
<protein>
    <submittedName>
        <fullName evidence="2">Dipicolinate synthase subunit B</fullName>
    </submittedName>
</protein>
<dbReference type="GO" id="GO:0003824">
    <property type="term" value="F:catalytic activity"/>
    <property type="evidence" value="ECO:0007669"/>
    <property type="project" value="InterPro"/>
</dbReference>
<dbReference type="SUPFAM" id="SSF52507">
    <property type="entry name" value="Homo-oligomeric flavin-containing Cys decarboxylases, HFCD"/>
    <property type="match status" value="1"/>
</dbReference>
<dbReference type="NCBIfam" id="TIGR02852">
    <property type="entry name" value="spore_dpaB"/>
    <property type="match status" value="1"/>
</dbReference>
<organism evidence="2 3">
    <name type="scientific">Kroppenstedtia eburnea</name>
    <dbReference type="NCBI Taxonomy" id="714067"/>
    <lineage>
        <taxon>Bacteria</taxon>
        <taxon>Bacillati</taxon>
        <taxon>Bacillota</taxon>
        <taxon>Bacilli</taxon>
        <taxon>Bacillales</taxon>
        <taxon>Thermoactinomycetaceae</taxon>
        <taxon>Kroppenstedtia</taxon>
    </lineage>
</organism>
<feature type="domain" description="Flavoprotein" evidence="1">
    <location>
        <begin position="6"/>
        <end position="174"/>
    </location>
</feature>
<evidence type="ECO:0000259" key="1">
    <source>
        <dbReference type="Pfam" id="PF02441"/>
    </source>
</evidence>
<proteinExistence type="predicted"/>
<dbReference type="OrthoDB" id="9792688at2"/>
<dbReference type="Proteomes" id="UP000186795">
    <property type="component" value="Unassembled WGS sequence"/>
</dbReference>
<sequence length="200" mass="21947">MNLSGKTIGFGMTGSHCTHDEVLPQMKRLVDLGARVIPILSHTVQSVDSKFGEAREWLDKIREITDEKMITTVPEAEPVGPKKLLDCMLIAPCTGNSMARLANALTDGPVLMAAKAQMRNRRPVVLAISTNDALGLNAANLARLLPAKHIYFVPFGQDAPEQKPNSLVARMEWIPETIEAAMAGYQIQPLIVEKYRDLTS</sequence>
<evidence type="ECO:0000313" key="2">
    <source>
        <dbReference type="EMBL" id="SIS40904.1"/>
    </source>
</evidence>
<gene>
    <name evidence="2" type="ORF">SAMN05421790_101394</name>
</gene>
<dbReference type="Gene3D" id="3.40.50.1950">
    <property type="entry name" value="Flavin prenyltransferase-like"/>
    <property type="match status" value="1"/>
</dbReference>
<dbReference type="EMBL" id="FTOD01000001">
    <property type="protein sequence ID" value="SIS40904.1"/>
    <property type="molecule type" value="Genomic_DNA"/>
</dbReference>
<dbReference type="AlphaFoldDB" id="A0A1N7IV18"/>
<dbReference type="InterPro" id="IPR003382">
    <property type="entry name" value="Flavoprotein"/>
</dbReference>
<accession>A0A1N7IV18</accession>
<name>A0A1N7IV18_9BACL</name>
<dbReference type="InterPro" id="IPR014214">
    <property type="entry name" value="Dipicolinic_acid_synth_B"/>
</dbReference>
<dbReference type="Pfam" id="PF02441">
    <property type="entry name" value="Flavoprotein"/>
    <property type="match status" value="1"/>
</dbReference>
<evidence type="ECO:0000313" key="3">
    <source>
        <dbReference type="Proteomes" id="UP000186795"/>
    </source>
</evidence>
<dbReference type="NCBIfam" id="NF006161">
    <property type="entry name" value="PRK08305.1"/>
    <property type="match status" value="1"/>
</dbReference>
<dbReference type="PIRSF" id="PIRSF001390">
    <property type="entry name" value="Dipicolinate_synth_subunit_B"/>
    <property type="match status" value="1"/>
</dbReference>